<dbReference type="InterPro" id="IPR008952">
    <property type="entry name" value="Tetraspanin_EC2_sf"/>
</dbReference>
<dbReference type="EnsemblMetazoa" id="XM_022799090">
    <property type="protein sequence ID" value="XP_022654825"/>
    <property type="gene ID" value="LOC111247768"/>
</dbReference>
<name>A0A7M7MDW4_VARDE</name>
<dbReference type="GO" id="GO:0016020">
    <property type="term" value="C:membrane"/>
    <property type="evidence" value="ECO:0007669"/>
    <property type="project" value="UniProtKB-SubCell"/>
</dbReference>
<comment type="similarity">
    <text evidence="2 6">Belongs to the tetraspanin (TM4SF) family.</text>
</comment>
<dbReference type="InParanoid" id="A0A7M7MDW4"/>
<evidence type="ECO:0000256" key="3">
    <source>
        <dbReference type="ARBA" id="ARBA00022692"/>
    </source>
</evidence>
<dbReference type="AlphaFoldDB" id="A0A7M7MDW4"/>
<feature type="transmembrane region" description="Helical" evidence="6">
    <location>
        <begin position="20"/>
        <end position="49"/>
    </location>
</feature>
<feature type="transmembrane region" description="Helical" evidence="6">
    <location>
        <begin position="69"/>
        <end position="92"/>
    </location>
</feature>
<dbReference type="KEGG" id="vde:111247768"/>
<dbReference type="PANTHER" id="PTHR19282:SF452">
    <property type="entry name" value="LD03691P"/>
    <property type="match status" value="1"/>
</dbReference>
<dbReference type="OrthoDB" id="9972904at2759"/>
<organism evidence="7 8">
    <name type="scientific">Varroa destructor</name>
    <name type="common">Honeybee mite</name>
    <dbReference type="NCBI Taxonomy" id="109461"/>
    <lineage>
        <taxon>Eukaryota</taxon>
        <taxon>Metazoa</taxon>
        <taxon>Ecdysozoa</taxon>
        <taxon>Arthropoda</taxon>
        <taxon>Chelicerata</taxon>
        <taxon>Arachnida</taxon>
        <taxon>Acari</taxon>
        <taxon>Parasitiformes</taxon>
        <taxon>Mesostigmata</taxon>
        <taxon>Gamasina</taxon>
        <taxon>Dermanyssoidea</taxon>
        <taxon>Varroidae</taxon>
        <taxon>Varroa</taxon>
    </lineage>
</organism>
<evidence type="ECO:0000256" key="2">
    <source>
        <dbReference type="ARBA" id="ARBA00006840"/>
    </source>
</evidence>
<dbReference type="Pfam" id="PF00335">
    <property type="entry name" value="Tetraspanin"/>
    <property type="match status" value="1"/>
</dbReference>
<evidence type="ECO:0000256" key="1">
    <source>
        <dbReference type="ARBA" id="ARBA00004141"/>
    </source>
</evidence>
<dbReference type="Gene3D" id="1.10.1450.10">
    <property type="entry name" value="Tetraspanin"/>
    <property type="match status" value="1"/>
</dbReference>
<dbReference type="PANTHER" id="PTHR19282">
    <property type="entry name" value="TETRASPANIN"/>
    <property type="match status" value="1"/>
</dbReference>
<evidence type="ECO:0000313" key="8">
    <source>
        <dbReference type="Proteomes" id="UP000594260"/>
    </source>
</evidence>
<dbReference type="GeneID" id="111247768"/>
<protein>
    <recommendedName>
        <fullName evidence="6">Tetraspanin</fullName>
    </recommendedName>
</protein>
<dbReference type="Proteomes" id="UP000594260">
    <property type="component" value="Unplaced"/>
</dbReference>
<keyword evidence="8" id="KW-1185">Reference proteome</keyword>
<keyword evidence="3 6" id="KW-0812">Transmembrane</keyword>
<accession>A0A7M7MDW4</accession>
<keyword evidence="5 6" id="KW-0472">Membrane</keyword>
<dbReference type="RefSeq" id="XP_022654825.1">
    <property type="nucleotide sequence ID" value="XM_022799090.1"/>
</dbReference>
<dbReference type="PRINTS" id="PR00259">
    <property type="entry name" value="TMFOUR"/>
</dbReference>
<feature type="transmembrane region" description="Helical" evidence="6">
    <location>
        <begin position="230"/>
        <end position="255"/>
    </location>
</feature>
<dbReference type="PIRSF" id="PIRSF002419">
    <property type="entry name" value="Tetraspanin"/>
    <property type="match status" value="1"/>
</dbReference>
<keyword evidence="4 6" id="KW-1133">Transmembrane helix</keyword>
<sequence>MGASEEARRLGRKSDSPGHLAGLIKFLLVLVNCVVLLLEMILIATAIYLTSADKTLLISGLGQKVYETSFGAIIAGGILIILFTVFGIVGTVHENRCFLIVYFSLMFMIVMGEVGAIAFTVNKVDSLRELVRHNVFKSLKLYGSSVTITNAWSLFQAENQCCGMADPDNALQPPWKAYVQSKHLNGTSVPDSCCVSPEQHEECLKGVTKSIFDKDCFEVLKDLLSKHQTIILAVGLSSLFSTVVALFLTGSFIVLR</sequence>
<evidence type="ECO:0000256" key="4">
    <source>
        <dbReference type="ARBA" id="ARBA00022989"/>
    </source>
</evidence>
<evidence type="ECO:0000256" key="6">
    <source>
        <dbReference type="RuleBase" id="RU361218"/>
    </source>
</evidence>
<feature type="transmembrane region" description="Helical" evidence="6">
    <location>
        <begin position="99"/>
        <end position="121"/>
    </location>
</feature>
<comment type="subcellular location">
    <subcellularLocation>
        <location evidence="1 6">Membrane</location>
        <topology evidence="1 6">Multi-pass membrane protein</topology>
    </subcellularLocation>
</comment>
<dbReference type="InterPro" id="IPR018499">
    <property type="entry name" value="Tetraspanin/Peripherin"/>
</dbReference>
<evidence type="ECO:0000256" key="5">
    <source>
        <dbReference type="ARBA" id="ARBA00023136"/>
    </source>
</evidence>
<dbReference type="SUPFAM" id="SSF48652">
    <property type="entry name" value="Tetraspanin"/>
    <property type="match status" value="1"/>
</dbReference>
<evidence type="ECO:0000313" key="7">
    <source>
        <dbReference type="EnsemblMetazoa" id="XP_022654825"/>
    </source>
</evidence>
<dbReference type="InterPro" id="IPR000301">
    <property type="entry name" value="Tetraspanin_animals"/>
</dbReference>
<reference evidence="7" key="1">
    <citation type="submission" date="2021-01" db="UniProtKB">
        <authorList>
            <consortium name="EnsemblMetazoa"/>
        </authorList>
    </citation>
    <scope>IDENTIFICATION</scope>
</reference>
<proteinExistence type="inferred from homology"/>